<dbReference type="Pfam" id="PF18914">
    <property type="entry name" value="DUF5666"/>
    <property type="match status" value="2"/>
</dbReference>
<sequence>MNRAPDRRRILGLLAGTAWLSGCAMLPRLASAQANPVDQGIGGTGMMRTEPPRGGPLGEPPLGEGDRGLGGTGVIGTIRGFGSIIVNGLRIAYPADAAVLIDDAPAATTDLKIGQVVQVIARPDQGGLATRRIAVTSEVVGPVEAASPGRLVVLGQRVMTGDLPASWAIGTRVAVSGLRTTDGVIHASLIEPRTSGPDRVAGPVIRDAAGTLRIGGLRLEGVNGLAPGQRAVVVGEAVGGALRVTKAALTGSPFPQGLQQVSIEAYVGRAGAGLSLGSGFAVTGRPSPAIPRTGSVRAVMTASISENGRIAVERLQVVERTMPATSDSPRFERERDQLDLRGLPDRSPTPSGRRPGDAPGTDLRSLSIEPVPTPENGSGGVFRDPGEYGGQGGFGSGSRMGAPGSPPGFGGGGLGGPAGPGGPGGAGGPGGPRPR</sequence>
<feature type="region of interest" description="Disordered" evidence="1">
    <location>
        <begin position="37"/>
        <end position="66"/>
    </location>
</feature>
<dbReference type="RefSeq" id="WP_378969407.1">
    <property type="nucleotide sequence ID" value="NZ_JBHSWN010000001.1"/>
</dbReference>
<feature type="domain" description="DUF5666" evidence="2">
    <location>
        <begin position="141"/>
        <end position="191"/>
    </location>
</feature>
<comment type="caution">
    <text evidence="3">The sequence shown here is derived from an EMBL/GenBank/DDBJ whole genome shotgun (WGS) entry which is preliminary data.</text>
</comment>
<feature type="compositionally biased region" description="Gly residues" evidence="1">
    <location>
        <begin position="407"/>
        <end position="435"/>
    </location>
</feature>
<dbReference type="Proteomes" id="UP001596292">
    <property type="component" value="Unassembled WGS sequence"/>
</dbReference>
<evidence type="ECO:0000259" key="2">
    <source>
        <dbReference type="Pfam" id="PF18914"/>
    </source>
</evidence>
<dbReference type="EMBL" id="JBHSWN010000001">
    <property type="protein sequence ID" value="MFC6790053.1"/>
    <property type="molecule type" value="Genomic_DNA"/>
</dbReference>
<reference evidence="4" key="1">
    <citation type="journal article" date="2019" name="Int. J. Syst. Evol. Microbiol.">
        <title>The Global Catalogue of Microorganisms (GCM) 10K type strain sequencing project: providing services to taxonomists for standard genome sequencing and annotation.</title>
        <authorList>
            <consortium name="The Broad Institute Genomics Platform"/>
            <consortium name="The Broad Institute Genome Sequencing Center for Infectious Disease"/>
            <person name="Wu L."/>
            <person name="Ma J."/>
        </authorList>
    </citation>
    <scope>NUCLEOTIDE SEQUENCE [LARGE SCALE GENOMIC DNA]</scope>
    <source>
        <strain evidence="4">CCUG 48316</strain>
    </source>
</reference>
<feature type="region of interest" description="Disordered" evidence="1">
    <location>
        <begin position="320"/>
        <end position="435"/>
    </location>
</feature>
<dbReference type="PROSITE" id="PS51318">
    <property type="entry name" value="TAT"/>
    <property type="match status" value="1"/>
</dbReference>
<keyword evidence="4" id="KW-1185">Reference proteome</keyword>
<evidence type="ECO:0000313" key="4">
    <source>
        <dbReference type="Proteomes" id="UP001596292"/>
    </source>
</evidence>
<name>A0ABW2BI05_9HYPH</name>
<dbReference type="PROSITE" id="PS51257">
    <property type="entry name" value="PROKAR_LIPOPROTEIN"/>
    <property type="match status" value="1"/>
</dbReference>
<feature type="compositionally biased region" description="Gly residues" evidence="1">
    <location>
        <begin position="387"/>
        <end position="398"/>
    </location>
</feature>
<feature type="compositionally biased region" description="Basic and acidic residues" evidence="1">
    <location>
        <begin position="329"/>
        <end position="344"/>
    </location>
</feature>
<evidence type="ECO:0000313" key="3">
    <source>
        <dbReference type="EMBL" id="MFC6790053.1"/>
    </source>
</evidence>
<protein>
    <submittedName>
        <fullName evidence="3">DUF5666 domain-containing protein</fullName>
    </submittedName>
</protein>
<gene>
    <name evidence="3" type="ORF">ACFQE0_10750</name>
</gene>
<organism evidence="3 4">
    <name type="scientific">Methylobacterium komagatae</name>
    <dbReference type="NCBI Taxonomy" id="374425"/>
    <lineage>
        <taxon>Bacteria</taxon>
        <taxon>Pseudomonadati</taxon>
        <taxon>Pseudomonadota</taxon>
        <taxon>Alphaproteobacteria</taxon>
        <taxon>Hyphomicrobiales</taxon>
        <taxon>Methylobacteriaceae</taxon>
        <taxon>Methylobacterium</taxon>
    </lineage>
</organism>
<feature type="domain" description="DUF5666" evidence="2">
    <location>
        <begin position="72"/>
        <end position="130"/>
    </location>
</feature>
<dbReference type="InterPro" id="IPR043724">
    <property type="entry name" value="DUF5666"/>
</dbReference>
<proteinExistence type="predicted"/>
<accession>A0ABW2BI05</accession>
<evidence type="ECO:0000256" key="1">
    <source>
        <dbReference type="SAM" id="MobiDB-lite"/>
    </source>
</evidence>
<dbReference type="InterPro" id="IPR006311">
    <property type="entry name" value="TAT_signal"/>
</dbReference>